<organism evidence="1 2">
    <name type="scientific">Lithocarpus litseifolius</name>
    <dbReference type="NCBI Taxonomy" id="425828"/>
    <lineage>
        <taxon>Eukaryota</taxon>
        <taxon>Viridiplantae</taxon>
        <taxon>Streptophyta</taxon>
        <taxon>Embryophyta</taxon>
        <taxon>Tracheophyta</taxon>
        <taxon>Spermatophyta</taxon>
        <taxon>Magnoliopsida</taxon>
        <taxon>eudicotyledons</taxon>
        <taxon>Gunneridae</taxon>
        <taxon>Pentapetalae</taxon>
        <taxon>rosids</taxon>
        <taxon>fabids</taxon>
        <taxon>Fagales</taxon>
        <taxon>Fagaceae</taxon>
        <taxon>Lithocarpus</taxon>
    </lineage>
</organism>
<dbReference type="EMBL" id="JAZDWU010000003">
    <property type="protein sequence ID" value="KAL0009576.1"/>
    <property type="molecule type" value="Genomic_DNA"/>
</dbReference>
<protein>
    <submittedName>
        <fullName evidence="1">Uncharacterized protein</fullName>
    </submittedName>
</protein>
<name>A0AAW2DLK1_9ROSI</name>
<evidence type="ECO:0000313" key="2">
    <source>
        <dbReference type="Proteomes" id="UP001459277"/>
    </source>
</evidence>
<dbReference type="AlphaFoldDB" id="A0AAW2DLK1"/>
<dbReference type="Proteomes" id="UP001459277">
    <property type="component" value="Unassembled WGS sequence"/>
</dbReference>
<keyword evidence="2" id="KW-1185">Reference proteome</keyword>
<gene>
    <name evidence="1" type="ORF">SO802_011078</name>
</gene>
<sequence length="53" mass="5845">MASLRTSRGDISGSRRAHLFVEKVEKLRVEGSKLRCGDGAKWVTQCDLNSTHG</sequence>
<reference evidence="1 2" key="1">
    <citation type="submission" date="2024-01" db="EMBL/GenBank/DDBJ databases">
        <title>A telomere-to-telomere, gap-free genome of sweet tea (Lithocarpus litseifolius).</title>
        <authorList>
            <person name="Zhou J."/>
        </authorList>
    </citation>
    <scope>NUCLEOTIDE SEQUENCE [LARGE SCALE GENOMIC DNA]</scope>
    <source>
        <strain evidence="1">Zhou-2022a</strain>
        <tissue evidence="1">Leaf</tissue>
    </source>
</reference>
<comment type="caution">
    <text evidence="1">The sequence shown here is derived from an EMBL/GenBank/DDBJ whole genome shotgun (WGS) entry which is preliminary data.</text>
</comment>
<proteinExistence type="predicted"/>
<evidence type="ECO:0000313" key="1">
    <source>
        <dbReference type="EMBL" id="KAL0009576.1"/>
    </source>
</evidence>
<accession>A0AAW2DLK1</accession>